<dbReference type="GO" id="GO:0022841">
    <property type="term" value="F:potassium ion leak channel activity"/>
    <property type="evidence" value="ECO:0007669"/>
    <property type="project" value="TreeGrafter"/>
</dbReference>
<feature type="transmembrane region" description="Helical" evidence="9">
    <location>
        <begin position="41"/>
        <end position="60"/>
    </location>
</feature>
<evidence type="ECO:0000256" key="3">
    <source>
        <dbReference type="ARBA" id="ARBA00022692"/>
    </source>
</evidence>
<keyword evidence="3 8" id="KW-0812">Transmembrane</keyword>
<feature type="transmembrane region" description="Helical" evidence="9">
    <location>
        <begin position="72"/>
        <end position="94"/>
    </location>
</feature>
<comment type="subcellular location">
    <subcellularLocation>
        <location evidence="1">Membrane</location>
        <topology evidence="1">Multi-pass membrane protein</topology>
    </subcellularLocation>
</comment>
<keyword evidence="2 8" id="KW-0813">Transport</keyword>
<dbReference type="AlphaFoldDB" id="A0A8T0F0V9"/>
<organism evidence="11 12">
    <name type="scientific">Argiope bruennichi</name>
    <name type="common">Wasp spider</name>
    <name type="synonym">Aranea bruennichi</name>
    <dbReference type="NCBI Taxonomy" id="94029"/>
    <lineage>
        <taxon>Eukaryota</taxon>
        <taxon>Metazoa</taxon>
        <taxon>Ecdysozoa</taxon>
        <taxon>Arthropoda</taxon>
        <taxon>Chelicerata</taxon>
        <taxon>Arachnida</taxon>
        <taxon>Araneae</taxon>
        <taxon>Araneomorphae</taxon>
        <taxon>Entelegynae</taxon>
        <taxon>Araneoidea</taxon>
        <taxon>Araneidae</taxon>
        <taxon>Argiope</taxon>
    </lineage>
</organism>
<reference evidence="11" key="1">
    <citation type="journal article" date="2020" name="bioRxiv">
        <title>Chromosome-level reference genome of the European wasp spider Argiope bruennichi: a resource for studies on range expansion and evolutionary adaptation.</title>
        <authorList>
            <person name="Sheffer M.M."/>
            <person name="Hoppe A."/>
            <person name="Krehenwinkel H."/>
            <person name="Uhl G."/>
            <person name="Kuss A.W."/>
            <person name="Jensen L."/>
            <person name="Jensen C."/>
            <person name="Gillespie R.G."/>
            <person name="Hoff K.J."/>
            <person name="Prost S."/>
        </authorList>
    </citation>
    <scope>NUCLEOTIDE SEQUENCE</scope>
</reference>
<dbReference type="InterPro" id="IPR013099">
    <property type="entry name" value="K_chnl_dom"/>
</dbReference>
<keyword evidence="7 8" id="KW-0407">Ion channel</keyword>
<evidence type="ECO:0000259" key="10">
    <source>
        <dbReference type="Pfam" id="PF07885"/>
    </source>
</evidence>
<accession>A0A8T0F0V9</accession>
<evidence type="ECO:0000256" key="7">
    <source>
        <dbReference type="ARBA" id="ARBA00023303"/>
    </source>
</evidence>
<feature type="domain" description="Potassium channel" evidence="10">
    <location>
        <begin position="33"/>
        <end position="94"/>
    </location>
</feature>
<keyword evidence="6 9" id="KW-0472">Membrane</keyword>
<dbReference type="PANTHER" id="PTHR11003">
    <property type="entry name" value="POTASSIUM CHANNEL, SUBFAMILY K"/>
    <property type="match status" value="1"/>
</dbReference>
<evidence type="ECO:0000256" key="8">
    <source>
        <dbReference type="RuleBase" id="RU003857"/>
    </source>
</evidence>
<feature type="transmembrane region" description="Helical" evidence="9">
    <location>
        <begin position="114"/>
        <end position="134"/>
    </location>
</feature>
<proteinExistence type="inferred from homology"/>
<dbReference type="Gene3D" id="1.10.287.70">
    <property type="match status" value="2"/>
</dbReference>
<feature type="domain" description="Potassium channel" evidence="10">
    <location>
        <begin position="129"/>
        <end position="194"/>
    </location>
</feature>
<reference evidence="11" key="2">
    <citation type="submission" date="2020-06" db="EMBL/GenBank/DDBJ databases">
        <authorList>
            <person name="Sheffer M."/>
        </authorList>
    </citation>
    <scope>NUCLEOTIDE SEQUENCE</scope>
</reference>
<comment type="similarity">
    <text evidence="8">Belongs to the two pore domain potassium channel (TC 1.A.1.8) family.</text>
</comment>
<evidence type="ECO:0000256" key="1">
    <source>
        <dbReference type="ARBA" id="ARBA00004141"/>
    </source>
</evidence>
<evidence type="ECO:0000313" key="11">
    <source>
        <dbReference type="EMBL" id="KAF8782629.1"/>
    </source>
</evidence>
<dbReference type="GO" id="GO:0030322">
    <property type="term" value="P:stabilization of membrane potential"/>
    <property type="evidence" value="ECO:0007669"/>
    <property type="project" value="TreeGrafter"/>
</dbReference>
<evidence type="ECO:0000256" key="4">
    <source>
        <dbReference type="ARBA" id="ARBA00022989"/>
    </source>
</evidence>
<dbReference type="Pfam" id="PF07885">
    <property type="entry name" value="Ion_trans_2"/>
    <property type="match status" value="2"/>
</dbReference>
<protein>
    <submittedName>
        <fullName evidence="11">Potassium channel subfamily K member 16 like protein</fullName>
    </submittedName>
</protein>
<feature type="transmembrane region" description="Helical" evidence="9">
    <location>
        <begin position="175"/>
        <end position="196"/>
    </location>
</feature>
<comment type="caution">
    <text evidence="11">The sequence shown here is derived from an EMBL/GenBank/DDBJ whole genome shotgun (WGS) entry which is preliminary data.</text>
</comment>
<evidence type="ECO:0000256" key="9">
    <source>
        <dbReference type="SAM" id="Phobius"/>
    </source>
</evidence>
<dbReference type="EMBL" id="JABXBU010001863">
    <property type="protein sequence ID" value="KAF8782629.1"/>
    <property type="molecule type" value="Genomic_DNA"/>
</dbReference>
<dbReference type="GO" id="GO:0015271">
    <property type="term" value="F:outward rectifier potassium channel activity"/>
    <property type="evidence" value="ECO:0007669"/>
    <property type="project" value="TreeGrafter"/>
</dbReference>
<evidence type="ECO:0000256" key="2">
    <source>
        <dbReference type="ARBA" id="ARBA00022448"/>
    </source>
</evidence>
<dbReference type="InterPro" id="IPR003280">
    <property type="entry name" value="2pore_dom_K_chnl"/>
</dbReference>
<dbReference type="SUPFAM" id="SSF81324">
    <property type="entry name" value="Voltage-gated potassium channels"/>
    <property type="match status" value="2"/>
</dbReference>
<keyword evidence="4 9" id="KW-1133">Transmembrane helix</keyword>
<evidence type="ECO:0000256" key="5">
    <source>
        <dbReference type="ARBA" id="ARBA00023065"/>
    </source>
</evidence>
<evidence type="ECO:0000256" key="6">
    <source>
        <dbReference type="ARBA" id="ARBA00023136"/>
    </source>
</evidence>
<dbReference type="Proteomes" id="UP000807504">
    <property type="component" value="Unassembled WGS sequence"/>
</dbReference>
<dbReference type="PRINTS" id="PR01333">
    <property type="entry name" value="2POREKCHANEL"/>
</dbReference>
<keyword evidence="12" id="KW-1185">Reference proteome</keyword>
<gene>
    <name evidence="11" type="ORF">HNY73_012893</name>
</gene>
<name>A0A8T0F0V9_ARGBR</name>
<dbReference type="GO" id="GO:0005886">
    <property type="term" value="C:plasma membrane"/>
    <property type="evidence" value="ECO:0007669"/>
    <property type="project" value="TreeGrafter"/>
</dbReference>
<evidence type="ECO:0000313" key="12">
    <source>
        <dbReference type="Proteomes" id="UP000807504"/>
    </source>
</evidence>
<keyword evidence="5 8" id="KW-0406">Ion transport</keyword>
<sequence length="432" mass="49900">MENVLLKNNFTNSQISEIIESWEPDKKFSYFNDEVQEESTAWNFFNSFMFAFYLCTTIGYGDIAPVTAHGQVICIVYGIFGIPVNILFYKILGASYAEAFQETVDLVQGNRKSVVWRIAGVLTFFIPCIIIFILMPSGIFVYTDEWTYLEGIYYSFITLWTIGFGDYVSACTRRIYSMMGVYISYLAMGAVVFLAVEKYSKSENPKNKSSELIQSMVKTLSKENFTHNEIAFIFNRKRDEFERKNHSVVITWEKVFDERFIFSIVLIMTIGVDFKYYKCDCYSMNVVLMFTWLLLGRSFFFMCSNLLSYSIGTLILDQLDCKCHKRIAAKAQLQDIYDLTVEINWQLAKLKPVNFTKGTVIGKFQKTCTDDPQKITKEKLLEILQVLDKLDEALYEELECLEILDKPKTVEVCKPCHENIVVDSTSDAKSVK</sequence>
<feature type="transmembrane region" description="Helical" evidence="9">
    <location>
        <begin position="289"/>
        <end position="316"/>
    </location>
</feature>
<feature type="transmembrane region" description="Helical" evidence="9">
    <location>
        <begin position="146"/>
        <end position="163"/>
    </location>
</feature>
<dbReference type="PANTHER" id="PTHR11003:SF345">
    <property type="entry name" value="TWIK FAMILY OF POTASSIUM CHANNELS PROTEIN 18"/>
    <property type="match status" value="1"/>
</dbReference>